<evidence type="ECO:0000313" key="1">
    <source>
        <dbReference type="EMBL" id="SEA82787.1"/>
    </source>
</evidence>
<protein>
    <submittedName>
        <fullName evidence="1">Uncharacterized protein</fullName>
    </submittedName>
</protein>
<dbReference type="STRING" id="150146.SAMN05443667_109144"/>
<proteinExistence type="predicted"/>
<keyword evidence="2" id="KW-1185">Reference proteome</keyword>
<sequence length="40" mass="4760">MLLTNQKTINYEIYINTEGNHPFHFASAKVRNKTTFFIKK</sequence>
<dbReference type="EMBL" id="FNRD01000009">
    <property type="protein sequence ID" value="SEA82787.1"/>
    <property type="molecule type" value="Genomic_DNA"/>
</dbReference>
<reference evidence="2" key="1">
    <citation type="submission" date="2016-10" db="EMBL/GenBank/DDBJ databases">
        <authorList>
            <person name="Varghese N."/>
            <person name="Submissions S."/>
        </authorList>
    </citation>
    <scope>NUCLEOTIDE SEQUENCE [LARGE SCALE GENOMIC DNA]</scope>
    <source>
        <strain evidence="2">DSM 22376</strain>
    </source>
</reference>
<dbReference type="Proteomes" id="UP000198951">
    <property type="component" value="Unassembled WGS sequence"/>
</dbReference>
<dbReference type="AlphaFoldDB" id="A0A1H4ED81"/>
<name>A0A1H4ED81_9FLAO</name>
<accession>A0A1H4ED81</accession>
<gene>
    <name evidence="1" type="ORF">SAMN05443667_109144</name>
</gene>
<evidence type="ECO:0000313" key="2">
    <source>
        <dbReference type="Proteomes" id="UP000198951"/>
    </source>
</evidence>
<organism evidence="1 2">
    <name type="scientific">Flavobacterium gillisiae</name>
    <dbReference type="NCBI Taxonomy" id="150146"/>
    <lineage>
        <taxon>Bacteria</taxon>
        <taxon>Pseudomonadati</taxon>
        <taxon>Bacteroidota</taxon>
        <taxon>Flavobacteriia</taxon>
        <taxon>Flavobacteriales</taxon>
        <taxon>Flavobacteriaceae</taxon>
        <taxon>Flavobacterium</taxon>
    </lineage>
</organism>